<dbReference type="SMART" id="SM00421">
    <property type="entry name" value="HTH_LUXR"/>
    <property type="match status" value="1"/>
</dbReference>
<keyword evidence="3" id="KW-0804">Transcription</keyword>
<feature type="domain" description="HTH luxR-type" evidence="4">
    <location>
        <begin position="982"/>
        <end position="1047"/>
    </location>
</feature>
<dbReference type="SUPFAM" id="SSF52540">
    <property type="entry name" value="P-loop containing nucleoside triphosphate hydrolases"/>
    <property type="match status" value="1"/>
</dbReference>
<dbReference type="SUPFAM" id="SSF48452">
    <property type="entry name" value="TPR-like"/>
    <property type="match status" value="1"/>
</dbReference>
<comment type="caution">
    <text evidence="5">The sequence shown here is derived from an EMBL/GenBank/DDBJ whole genome shotgun (WGS) entry which is preliminary data.</text>
</comment>
<evidence type="ECO:0000256" key="3">
    <source>
        <dbReference type="ARBA" id="ARBA00023163"/>
    </source>
</evidence>
<dbReference type="InterPro" id="IPR059106">
    <property type="entry name" value="WHD_MalT"/>
</dbReference>
<dbReference type="InterPro" id="IPR041617">
    <property type="entry name" value="TPR_MalT"/>
</dbReference>
<dbReference type="InterPro" id="IPR016032">
    <property type="entry name" value="Sig_transdc_resp-reg_C-effctor"/>
</dbReference>
<dbReference type="PANTHER" id="PTHR44688">
    <property type="entry name" value="DNA-BINDING TRANSCRIPTIONAL ACTIVATOR DEVR_DOSR"/>
    <property type="match status" value="1"/>
</dbReference>
<dbReference type="InterPro" id="IPR011990">
    <property type="entry name" value="TPR-like_helical_dom_sf"/>
</dbReference>
<keyword evidence="1" id="KW-0805">Transcription regulation</keyword>
<sequence>MPRYAHAQLRWSEPAQRYLIFIDEQATEQSLCSDWLEQIASFAFHSRWGMHYTVRRQRAQRGGSYWYAYRRLHGRIIKRYIGRSADLTLARLEEIAHRLEGLPNVDQHALELSEAEQTAGDMTLAAAQVEDGCAVSSSETAPLLFPKLSAPRLQSSLLDRSRLFALLDAGREGAFTLVTAPAGCGKTTLVCQWLAARRIDAAFPPVGWISLEGSDNDPLRFWRYLIAACQVFQVDLQEAQNALLAMIPQPPFLPSSFERVLTSLLNALARSLVGGMLVLEDYHAVSDLTIHETLSFFIDHLPATFHLIMVTRSDPPFSLARLRTRGVLLCEVRASDLRFSLDETTSFLHRFYPFDLAPLTIQQFQSQVQGWAAGLHLMKLALQRTTTQAQGEQAVALLARNASLQEYFVAEVLDSQLEEVQRFVLQTSLLTRLTGPLCDAVTGRSNGQDMLKRLENGNLFLEEALDDAVAPFPLLSTQQWYRYHALFAEAMRAEARQRLGSDHLRQLSARASDWYEMHGFLHEAIEAALAGGVYERAANLVARSVEEHTFPGEIHEPYTLRRWLEQIPASILGQKPVLCLSYATTLLFQSASWQPDASSMPLLQKLLHIAEHGFRSDTNVLKVGEVLAFRSLLALRQGDTQASISYARQALDGLAQTQSIWRGLSLCIVAEEWIRQGKFQQAQQALLESQKLCEAAGNRYFRRIAQLKLAQVSFEQGKFQYAASLYRQTLGEARKEGPAYVCASALLGLATICYASNDLDDAYRYAQEAVSIGQAHSLLYYEVRAMLVLARVQQARQDQLVVAQQQLTALLERVPVSLPHLRQEIQTALARLAFPAGDQMTIQRWAIARIPQPDFAQEKEEELLLCRWLRSQGKLEEASSRLDALLDVCRQSGHVRGLLEVQVEMVLLAAALKRKAEAQRLLRKVLAQAFDGNVTRLFLDADEQMVILLRTLLPQLHEQALQAYIRTLLHAFPAQSHSSERASFLIEPLSPQEMRVLRLLVQHRSNADIARELVVSVNTVRTHVQSIYSKLGVHTRGAASDVARELRLIP</sequence>
<keyword evidence="6" id="KW-1185">Reference proteome</keyword>
<evidence type="ECO:0000313" key="6">
    <source>
        <dbReference type="Proteomes" id="UP001344906"/>
    </source>
</evidence>
<dbReference type="SUPFAM" id="SSF46894">
    <property type="entry name" value="C-terminal effector domain of the bipartite response regulators"/>
    <property type="match status" value="1"/>
</dbReference>
<dbReference type="PRINTS" id="PR00038">
    <property type="entry name" value="HTHLUXR"/>
</dbReference>
<dbReference type="InterPro" id="IPR027417">
    <property type="entry name" value="P-loop_NTPase"/>
</dbReference>
<reference evidence="5 6" key="1">
    <citation type="submission" date="2023-02" db="EMBL/GenBank/DDBJ databases">
        <title>Dictyobacter halimunensis sp. nov., a new member of the class Ktedonobacteria from forest soil in a geothermal area.</title>
        <authorList>
            <person name="Rachmania M.K."/>
            <person name="Ningsih F."/>
            <person name="Sakai Y."/>
            <person name="Yabe S."/>
            <person name="Yokota A."/>
            <person name="Sjamsuridzal W."/>
        </authorList>
    </citation>
    <scope>NUCLEOTIDE SEQUENCE [LARGE SCALE GENOMIC DNA]</scope>
    <source>
        <strain evidence="5 6">S3.2.2.5</strain>
    </source>
</reference>
<dbReference type="InterPro" id="IPR036388">
    <property type="entry name" value="WH-like_DNA-bd_sf"/>
</dbReference>
<dbReference type="Gene3D" id="1.25.40.10">
    <property type="entry name" value="Tetratricopeptide repeat domain"/>
    <property type="match status" value="1"/>
</dbReference>
<dbReference type="PROSITE" id="PS50043">
    <property type="entry name" value="HTH_LUXR_2"/>
    <property type="match status" value="1"/>
</dbReference>
<dbReference type="Gene3D" id="3.40.50.300">
    <property type="entry name" value="P-loop containing nucleotide triphosphate hydrolases"/>
    <property type="match status" value="1"/>
</dbReference>
<name>A0ABQ6FJG2_9CHLR</name>
<dbReference type="PANTHER" id="PTHR44688:SF16">
    <property type="entry name" value="DNA-BINDING TRANSCRIPTIONAL ACTIVATOR DEVR_DOSR"/>
    <property type="match status" value="1"/>
</dbReference>
<dbReference type="InterPro" id="IPR000792">
    <property type="entry name" value="Tscrpt_reg_LuxR_C"/>
</dbReference>
<evidence type="ECO:0000259" key="4">
    <source>
        <dbReference type="PROSITE" id="PS50043"/>
    </source>
</evidence>
<keyword evidence="2" id="KW-0238">DNA-binding</keyword>
<evidence type="ECO:0000313" key="5">
    <source>
        <dbReference type="EMBL" id="GLV53324.1"/>
    </source>
</evidence>
<evidence type="ECO:0000256" key="2">
    <source>
        <dbReference type="ARBA" id="ARBA00023125"/>
    </source>
</evidence>
<dbReference type="RefSeq" id="WP_338246837.1">
    <property type="nucleotide sequence ID" value="NZ_BSRI01000001.1"/>
</dbReference>
<dbReference type="Pfam" id="PF17874">
    <property type="entry name" value="TPR_MalT"/>
    <property type="match status" value="1"/>
</dbReference>
<organism evidence="5 6">
    <name type="scientific">Dictyobacter halimunensis</name>
    <dbReference type="NCBI Taxonomy" id="3026934"/>
    <lineage>
        <taxon>Bacteria</taxon>
        <taxon>Bacillati</taxon>
        <taxon>Chloroflexota</taxon>
        <taxon>Ktedonobacteria</taxon>
        <taxon>Ktedonobacterales</taxon>
        <taxon>Dictyobacteraceae</taxon>
        <taxon>Dictyobacter</taxon>
    </lineage>
</organism>
<dbReference type="Pfam" id="PF00196">
    <property type="entry name" value="GerE"/>
    <property type="match status" value="1"/>
</dbReference>
<proteinExistence type="predicted"/>
<dbReference type="Proteomes" id="UP001344906">
    <property type="component" value="Unassembled WGS sequence"/>
</dbReference>
<dbReference type="Gene3D" id="1.10.10.10">
    <property type="entry name" value="Winged helix-like DNA-binding domain superfamily/Winged helix DNA-binding domain"/>
    <property type="match status" value="1"/>
</dbReference>
<dbReference type="CDD" id="cd06170">
    <property type="entry name" value="LuxR_C_like"/>
    <property type="match status" value="1"/>
</dbReference>
<gene>
    <name evidence="5" type="primary">malT_1</name>
    <name evidence="5" type="ORF">KDH_01790</name>
</gene>
<dbReference type="Pfam" id="PF25873">
    <property type="entry name" value="WHD_MalT"/>
    <property type="match status" value="1"/>
</dbReference>
<evidence type="ECO:0000256" key="1">
    <source>
        <dbReference type="ARBA" id="ARBA00023015"/>
    </source>
</evidence>
<protein>
    <submittedName>
        <fullName evidence="5">Helix-turn-helix transcriptional regulator</fullName>
    </submittedName>
</protein>
<dbReference type="EMBL" id="BSRI01000001">
    <property type="protein sequence ID" value="GLV53324.1"/>
    <property type="molecule type" value="Genomic_DNA"/>
</dbReference>
<accession>A0ABQ6FJG2</accession>